<dbReference type="PANTHER" id="PTHR21771:SF1">
    <property type="entry name" value="MITOCHONDRIA-EATING PROTEIN"/>
    <property type="match status" value="1"/>
</dbReference>
<dbReference type="GO" id="GO:0035694">
    <property type="term" value="P:mitochondrial protein catabolic process"/>
    <property type="evidence" value="ECO:0007669"/>
    <property type="project" value="InterPro"/>
</dbReference>
<dbReference type="GO" id="GO:0035695">
    <property type="term" value="P:mitophagy by internal vacuole formation"/>
    <property type="evidence" value="ECO:0007669"/>
    <property type="project" value="TreeGrafter"/>
</dbReference>
<evidence type="ECO:0000256" key="9">
    <source>
        <dbReference type="ARBA" id="ARBA00023121"/>
    </source>
</evidence>
<evidence type="ECO:0000256" key="10">
    <source>
        <dbReference type="ARBA" id="ARBA00023128"/>
    </source>
</evidence>
<dbReference type="OrthoDB" id="6047381at2759"/>
<protein>
    <recommendedName>
        <fullName evidence="5">Mitochondria-eating protein</fullName>
    </recommendedName>
    <alternativeName>
        <fullName evidence="12">Spermatogenesis-associated protein 18</fullName>
    </alternativeName>
</protein>
<feature type="domain" description="Mitochondria-eating protein C-terminal" evidence="14">
    <location>
        <begin position="424"/>
        <end position="617"/>
    </location>
</feature>
<dbReference type="Proteomes" id="UP000835052">
    <property type="component" value="Unassembled WGS sequence"/>
</dbReference>
<dbReference type="EMBL" id="CAJGYM010000006">
    <property type="protein sequence ID" value="CAD6187585.1"/>
    <property type="molecule type" value="Genomic_DNA"/>
</dbReference>
<dbReference type="InterPro" id="IPR026169">
    <property type="entry name" value="MIEAP"/>
</dbReference>
<evidence type="ECO:0000256" key="13">
    <source>
        <dbReference type="SAM" id="MobiDB-lite"/>
    </source>
</evidence>
<evidence type="ECO:0000256" key="8">
    <source>
        <dbReference type="ARBA" id="ARBA00023054"/>
    </source>
</evidence>
<dbReference type="GO" id="GO:0008289">
    <property type="term" value="F:lipid binding"/>
    <property type="evidence" value="ECO:0007669"/>
    <property type="project" value="UniProtKB-KW"/>
</dbReference>
<evidence type="ECO:0000256" key="12">
    <source>
        <dbReference type="ARBA" id="ARBA00032687"/>
    </source>
</evidence>
<dbReference type="Pfam" id="PF16026">
    <property type="entry name" value="MIEAP"/>
    <property type="match status" value="1"/>
</dbReference>
<evidence type="ECO:0000256" key="11">
    <source>
        <dbReference type="ARBA" id="ARBA00023136"/>
    </source>
</evidence>
<evidence type="ECO:0000256" key="3">
    <source>
        <dbReference type="ARBA" id="ARBA00004496"/>
    </source>
</evidence>
<comment type="similarity">
    <text evidence="4">Belongs to the MIEAP family.</text>
</comment>
<reference evidence="15" key="1">
    <citation type="submission" date="2020-10" db="EMBL/GenBank/DDBJ databases">
        <authorList>
            <person name="Kikuchi T."/>
        </authorList>
    </citation>
    <scope>NUCLEOTIDE SEQUENCE</scope>
    <source>
        <strain evidence="15">NKZ352</strain>
    </source>
</reference>
<keyword evidence="9" id="KW-0446">Lipid-binding</keyword>
<accession>A0A8S1GW94</accession>
<keyword evidence="10" id="KW-0496">Mitochondrion</keyword>
<comment type="caution">
    <text evidence="15">The sequence shown here is derived from an EMBL/GenBank/DDBJ whole genome shotgun (WGS) entry which is preliminary data.</text>
</comment>
<dbReference type="PANTHER" id="PTHR21771">
    <property type="entry name" value="MITOCHONDRIA-EATING PROTEIN-RELATED"/>
    <property type="match status" value="1"/>
</dbReference>
<evidence type="ECO:0000259" key="14">
    <source>
        <dbReference type="Pfam" id="PF16026"/>
    </source>
</evidence>
<comment type="subcellular location">
    <subcellularLocation>
        <location evidence="3">Cytoplasm</location>
    </subcellularLocation>
    <subcellularLocation>
        <location evidence="2">Mitochondrion matrix</location>
    </subcellularLocation>
    <subcellularLocation>
        <location evidence="1">Mitochondrion outer membrane</location>
    </subcellularLocation>
</comment>
<sequence length="617" mass="70265">MEQNTSKSAGWSFKPPRQELNLIKFCSRFEPLDMPTIAQLREEINAAHPEDMMMFLNILPPMEQIIQQIPYTLPLLETIFHKCISTSEKDGVAFPKNDLCCDQLFCQLVWWMAFSEQTNSPALRKHLPSFLEYQSCVQSLMSAIGEHCPHLIRRAQEDRSQMAACLESLGCHGLVNCSSGLIRITDAVYLEMLKYLEHIKMLCLQVKEFSTPKVGGSADPSFESHQRQMSMRLSQVYQRLKLNETIECFLTEVCQNQQITSLLRIVRKRVGSDKSLIGLFNAFSRAAPDDFELQQLDPIIAQLIVLFKNSYDKLLSMCPTNKIGNEGSPTISNTSTSSSRTCSSSNTSNFSTSDNDNEKENVRIERLKDEVQKLRKELRLANYTITELRKKVEASEEPSECSIPFPDYPDATSYYNCSAKEQISLIVKRLSELFIYASNDVRGEIDNFPEFLDQPNLQMEVILRSLLGCHTAVLNYVKGKKSKLIIEKTSSEDEPSTDAHILDASINAFLYRQFKTKGEQISHELIELQSSNFAKYPSLQSSFKFKRFLEECLAVCWDIVCGVEKRLTLEYEGEELVGSRHSRGTHSSSSSRIRQFLWPGLVDANSNRVYLKAIVLT</sequence>
<gene>
    <name evidence="15" type="ORF">CAUJ_LOCUS3504</name>
</gene>
<keyword evidence="7" id="KW-1000">Mitochondrion outer membrane</keyword>
<name>A0A8S1GW94_9PELO</name>
<keyword evidence="11" id="KW-0472">Membrane</keyword>
<dbReference type="GO" id="GO:0005741">
    <property type="term" value="C:mitochondrial outer membrane"/>
    <property type="evidence" value="ECO:0007669"/>
    <property type="project" value="UniProtKB-SubCell"/>
</dbReference>
<feature type="compositionally biased region" description="Low complexity" evidence="13">
    <location>
        <begin position="328"/>
        <end position="354"/>
    </location>
</feature>
<evidence type="ECO:0000256" key="7">
    <source>
        <dbReference type="ARBA" id="ARBA00022787"/>
    </source>
</evidence>
<dbReference type="AlphaFoldDB" id="A0A8S1GW94"/>
<evidence type="ECO:0000256" key="1">
    <source>
        <dbReference type="ARBA" id="ARBA00004294"/>
    </source>
</evidence>
<keyword evidence="16" id="KW-1185">Reference proteome</keyword>
<evidence type="ECO:0000256" key="6">
    <source>
        <dbReference type="ARBA" id="ARBA00022490"/>
    </source>
</evidence>
<feature type="region of interest" description="Disordered" evidence="13">
    <location>
        <begin position="325"/>
        <end position="358"/>
    </location>
</feature>
<organism evidence="15 16">
    <name type="scientific">Caenorhabditis auriculariae</name>
    <dbReference type="NCBI Taxonomy" id="2777116"/>
    <lineage>
        <taxon>Eukaryota</taxon>
        <taxon>Metazoa</taxon>
        <taxon>Ecdysozoa</taxon>
        <taxon>Nematoda</taxon>
        <taxon>Chromadorea</taxon>
        <taxon>Rhabditida</taxon>
        <taxon>Rhabditina</taxon>
        <taxon>Rhabditomorpha</taxon>
        <taxon>Rhabditoidea</taxon>
        <taxon>Rhabditidae</taxon>
        <taxon>Peloderinae</taxon>
        <taxon>Caenorhabditis</taxon>
    </lineage>
</organism>
<evidence type="ECO:0000256" key="4">
    <source>
        <dbReference type="ARBA" id="ARBA00008233"/>
    </source>
</evidence>
<evidence type="ECO:0000313" key="16">
    <source>
        <dbReference type="Proteomes" id="UP000835052"/>
    </source>
</evidence>
<dbReference type="GO" id="GO:0005759">
    <property type="term" value="C:mitochondrial matrix"/>
    <property type="evidence" value="ECO:0007669"/>
    <property type="project" value="UniProtKB-SubCell"/>
</dbReference>
<evidence type="ECO:0000256" key="2">
    <source>
        <dbReference type="ARBA" id="ARBA00004305"/>
    </source>
</evidence>
<keyword evidence="8" id="KW-0175">Coiled coil</keyword>
<evidence type="ECO:0000313" key="15">
    <source>
        <dbReference type="EMBL" id="CAD6187585.1"/>
    </source>
</evidence>
<dbReference type="InterPro" id="IPR031981">
    <property type="entry name" value="MIEAP_C"/>
</dbReference>
<keyword evidence="6" id="KW-0963">Cytoplasm</keyword>
<evidence type="ECO:0000256" key="5">
    <source>
        <dbReference type="ARBA" id="ARBA00019863"/>
    </source>
</evidence>
<proteinExistence type="inferred from homology"/>